<keyword evidence="3 6" id="KW-0479">Metal-binding</keyword>
<keyword evidence="5 6" id="KW-0460">Magnesium</keyword>
<dbReference type="InterPro" id="IPR002716">
    <property type="entry name" value="PIN_dom"/>
</dbReference>
<feature type="compositionally biased region" description="Low complexity" evidence="7">
    <location>
        <begin position="7"/>
        <end position="17"/>
    </location>
</feature>
<dbReference type="SUPFAM" id="SSF88723">
    <property type="entry name" value="PIN domain-like"/>
    <property type="match status" value="1"/>
</dbReference>
<feature type="region of interest" description="Disordered" evidence="7">
    <location>
        <begin position="1"/>
        <end position="28"/>
    </location>
</feature>
<keyword evidence="2 6" id="KW-0540">Nuclease</keyword>
<evidence type="ECO:0000313" key="9">
    <source>
        <dbReference type="EMBL" id="ARQ02553.1"/>
    </source>
</evidence>
<reference evidence="9 10" key="1">
    <citation type="submission" date="2017-05" db="EMBL/GenBank/DDBJ databases">
        <title>Full genome sequence of Pseudorhodoplanes sinuspersici.</title>
        <authorList>
            <person name="Dastgheib S.M.M."/>
            <person name="Shavandi M."/>
            <person name="Tirandaz H."/>
        </authorList>
    </citation>
    <scope>NUCLEOTIDE SEQUENCE [LARGE SCALE GENOMIC DNA]</scope>
    <source>
        <strain evidence="9 10">RIPI110</strain>
    </source>
</reference>
<feature type="domain" description="PIN" evidence="8">
    <location>
        <begin position="38"/>
        <end position="159"/>
    </location>
</feature>
<evidence type="ECO:0000259" key="8">
    <source>
        <dbReference type="Pfam" id="PF01850"/>
    </source>
</evidence>
<keyword evidence="1 6" id="KW-1277">Toxin-antitoxin system</keyword>
<dbReference type="GO" id="GO:0004540">
    <property type="term" value="F:RNA nuclease activity"/>
    <property type="evidence" value="ECO:0007669"/>
    <property type="project" value="InterPro"/>
</dbReference>
<dbReference type="PANTHER" id="PTHR42740">
    <property type="entry name" value="RIBONUCLEASE VAPC3"/>
    <property type="match status" value="1"/>
</dbReference>
<keyword evidence="6" id="KW-0800">Toxin</keyword>
<evidence type="ECO:0000313" key="10">
    <source>
        <dbReference type="Proteomes" id="UP000194137"/>
    </source>
</evidence>
<evidence type="ECO:0000256" key="5">
    <source>
        <dbReference type="ARBA" id="ARBA00022842"/>
    </source>
</evidence>
<accession>A0A1W6ZYY9</accession>
<comment type="function">
    <text evidence="6">Toxic component of a toxin-antitoxin (TA) system. An RNase.</text>
</comment>
<dbReference type="KEGG" id="psin:CAK95_28145"/>
<dbReference type="Gene3D" id="3.40.50.1010">
    <property type="entry name" value="5'-nuclease"/>
    <property type="match status" value="1"/>
</dbReference>
<protein>
    <recommendedName>
        <fullName evidence="6">Ribonuclease VapC</fullName>
        <shortName evidence="6">RNase VapC</shortName>
        <ecNumber evidence="6">3.1.-.-</ecNumber>
    </recommendedName>
    <alternativeName>
        <fullName evidence="6">Toxin VapC</fullName>
    </alternativeName>
</protein>
<dbReference type="GO" id="GO:0000287">
    <property type="term" value="F:magnesium ion binding"/>
    <property type="evidence" value="ECO:0007669"/>
    <property type="project" value="UniProtKB-UniRule"/>
</dbReference>
<dbReference type="InterPro" id="IPR022907">
    <property type="entry name" value="VapC_family"/>
</dbReference>
<dbReference type="Proteomes" id="UP000194137">
    <property type="component" value="Chromosome"/>
</dbReference>
<dbReference type="AlphaFoldDB" id="A0A1W6ZYY9"/>
<evidence type="ECO:0000256" key="3">
    <source>
        <dbReference type="ARBA" id="ARBA00022723"/>
    </source>
</evidence>
<dbReference type="InterPro" id="IPR051749">
    <property type="entry name" value="PINc/VapC_TA_RNase"/>
</dbReference>
<organism evidence="9 10">
    <name type="scientific">Pseudorhodoplanes sinuspersici</name>
    <dbReference type="NCBI Taxonomy" id="1235591"/>
    <lineage>
        <taxon>Bacteria</taxon>
        <taxon>Pseudomonadati</taxon>
        <taxon>Pseudomonadota</taxon>
        <taxon>Alphaproteobacteria</taxon>
        <taxon>Hyphomicrobiales</taxon>
        <taxon>Pseudorhodoplanes</taxon>
    </lineage>
</organism>
<evidence type="ECO:0000256" key="1">
    <source>
        <dbReference type="ARBA" id="ARBA00022649"/>
    </source>
</evidence>
<comment type="similarity">
    <text evidence="6">Belongs to the PINc/VapC protein family.</text>
</comment>
<feature type="binding site" evidence="6">
    <location>
        <position position="40"/>
    </location>
    <ligand>
        <name>Mg(2+)</name>
        <dbReference type="ChEBI" id="CHEBI:18420"/>
    </ligand>
</feature>
<dbReference type="HAMAP" id="MF_00265">
    <property type="entry name" value="VapC_Nob1"/>
    <property type="match status" value="1"/>
</dbReference>
<keyword evidence="10" id="KW-1185">Reference proteome</keyword>
<comment type="cofactor">
    <cofactor evidence="6">
        <name>Mg(2+)</name>
        <dbReference type="ChEBI" id="CHEBI:18420"/>
    </cofactor>
</comment>
<dbReference type="STRING" id="1235591.CAK95_28145"/>
<gene>
    <name evidence="6" type="primary">vapC</name>
    <name evidence="9" type="ORF">CAK95_28145</name>
</gene>
<dbReference type="PANTHER" id="PTHR42740:SF1">
    <property type="entry name" value="RIBONUCLEASE VAPC3"/>
    <property type="match status" value="1"/>
</dbReference>
<dbReference type="CDD" id="cd18766">
    <property type="entry name" value="PIN_MtVapC3-like"/>
    <property type="match status" value="1"/>
</dbReference>
<evidence type="ECO:0000256" key="4">
    <source>
        <dbReference type="ARBA" id="ARBA00022801"/>
    </source>
</evidence>
<feature type="binding site" evidence="6">
    <location>
        <position position="133"/>
    </location>
    <ligand>
        <name>Mg(2+)</name>
        <dbReference type="ChEBI" id="CHEBI:18420"/>
    </ligand>
</feature>
<evidence type="ECO:0000256" key="7">
    <source>
        <dbReference type="SAM" id="MobiDB-lite"/>
    </source>
</evidence>
<dbReference type="GO" id="GO:0090729">
    <property type="term" value="F:toxin activity"/>
    <property type="evidence" value="ECO:0007669"/>
    <property type="project" value="UniProtKB-KW"/>
</dbReference>
<keyword evidence="4 6" id="KW-0378">Hydrolase</keyword>
<dbReference type="GO" id="GO:0016787">
    <property type="term" value="F:hydrolase activity"/>
    <property type="evidence" value="ECO:0007669"/>
    <property type="project" value="UniProtKB-KW"/>
</dbReference>
<name>A0A1W6ZYY9_9HYPH</name>
<evidence type="ECO:0000256" key="6">
    <source>
        <dbReference type="HAMAP-Rule" id="MF_00265"/>
    </source>
</evidence>
<dbReference type="Pfam" id="PF01850">
    <property type="entry name" value="PIN"/>
    <property type="match status" value="1"/>
</dbReference>
<sequence>MRAGGKNACSSCSASSNGTRPTIIRPSASASEPQVPLFVDTSVWSLALRRDQTADSAEVGMLIRTIESGETLSTTGLVLQELLQGFAGPKSRDQIVERFSALPLIVPDRDDHIHAAELRNQCRRKGVQIGTIDALLAQLCIRHDLTMLTTDEDFRHVAKHAALKVWQPPL</sequence>
<dbReference type="EMBL" id="CP021112">
    <property type="protein sequence ID" value="ARQ02553.1"/>
    <property type="molecule type" value="Genomic_DNA"/>
</dbReference>
<dbReference type="EC" id="3.1.-.-" evidence="6"/>
<proteinExistence type="inferred from homology"/>
<dbReference type="InterPro" id="IPR029060">
    <property type="entry name" value="PIN-like_dom_sf"/>
</dbReference>
<evidence type="ECO:0000256" key="2">
    <source>
        <dbReference type="ARBA" id="ARBA00022722"/>
    </source>
</evidence>